<accession>A0A9E7IXJ6</accession>
<organism evidence="1 2">
    <name type="scientific">Fenollaria massiliensis</name>
    <dbReference type="NCBI Taxonomy" id="938288"/>
    <lineage>
        <taxon>Bacteria</taxon>
        <taxon>Bacillati</taxon>
        <taxon>Bacillota</taxon>
        <taxon>Clostridia</taxon>
        <taxon>Eubacteriales</taxon>
        <taxon>Fenollaria</taxon>
    </lineage>
</organism>
<sequence length="94" mass="10632">MSKVQKKIVFGSSMCPGCPPFKKVMDESGVRFLYLDITENLANMKKFLAARDSMKEFDETKRIGNIGIPSLILGDNERAILDIDELKDYLDSLK</sequence>
<reference evidence="1" key="1">
    <citation type="submission" date="2022-04" db="EMBL/GenBank/DDBJ databases">
        <title>Complete genome sequences of Ezakiella coagulans and Fenollaria massiliensis.</title>
        <authorList>
            <person name="France M.T."/>
            <person name="Clifford J."/>
            <person name="Narina S."/>
            <person name="Rutt L."/>
            <person name="Ravel J."/>
        </authorList>
    </citation>
    <scope>NUCLEOTIDE SEQUENCE</scope>
    <source>
        <strain evidence="1">C0061C2</strain>
    </source>
</reference>
<dbReference type="Gene3D" id="3.40.30.10">
    <property type="entry name" value="Glutaredoxin"/>
    <property type="match status" value="1"/>
</dbReference>
<name>A0A9E7IXJ6_9FIRM</name>
<dbReference type="EMBL" id="CP096649">
    <property type="protein sequence ID" value="UQK59576.1"/>
    <property type="molecule type" value="Genomic_DNA"/>
</dbReference>
<proteinExistence type="predicted"/>
<dbReference type="AlphaFoldDB" id="A0A9E7IXJ6"/>
<protein>
    <submittedName>
        <fullName evidence="1">Glutaredoxin</fullName>
    </submittedName>
</protein>
<keyword evidence="2" id="KW-1185">Reference proteome</keyword>
<evidence type="ECO:0000313" key="1">
    <source>
        <dbReference type="EMBL" id="UQK59576.1"/>
    </source>
</evidence>
<dbReference type="InterPro" id="IPR036249">
    <property type="entry name" value="Thioredoxin-like_sf"/>
</dbReference>
<gene>
    <name evidence="1" type="ORF">M1R53_02720</name>
</gene>
<dbReference type="Proteomes" id="UP000831151">
    <property type="component" value="Chromosome"/>
</dbReference>
<dbReference type="KEGG" id="fms:M1R53_02720"/>
<evidence type="ECO:0000313" key="2">
    <source>
        <dbReference type="Proteomes" id="UP000831151"/>
    </source>
</evidence>
<dbReference type="RefSeq" id="WP_019214601.1">
    <property type="nucleotide sequence ID" value="NZ_CP096649.1"/>
</dbReference>
<dbReference type="SUPFAM" id="SSF52833">
    <property type="entry name" value="Thioredoxin-like"/>
    <property type="match status" value="1"/>
</dbReference>